<proteinExistence type="predicted"/>
<dbReference type="GO" id="GO:0005794">
    <property type="term" value="C:Golgi apparatus"/>
    <property type="evidence" value="ECO:0007669"/>
    <property type="project" value="TreeGrafter"/>
</dbReference>
<dbReference type="RefSeq" id="XP_005789869.1">
    <property type="nucleotide sequence ID" value="XM_005789812.1"/>
</dbReference>
<accession>A0A0D3KNV5</accession>
<dbReference type="InterPro" id="IPR053250">
    <property type="entry name" value="Glycosyltransferase_77"/>
</dbReference>
<dbReference type="AlphaFoldDB" id="A0A0D3KNV5"/>
<dbReference type="GO" id="GO:0052636">
    <property type="term" value="F:arabinosyltransferase activity"/>
    <property type="evidence" value="ECO:0007669"/>
    <property type="project" value="TreeGrafter"/>
</dbReference>
<dbReference type="KEGG" id="ehx:EMIHUDRAFT_252100"/>
<dbReference type="GeneID" id="17282712"/>
<dbReference type="HOGENOM" id="CLU_687812_0_0_1"/>
<evidence type="ECO:0000313" key="2">
    <source>
        <dbReference type="Proteomes" id="UP000013827"/>
    </source>
</evidence>
<dbReference type="PaxDb" id="2903-EOD37440"/>
<dbReference type="EnsemblProtists" id="EOD37440">
    <property type="protein sequence ID" value="EOD37440"/>
    <property type="gene ID" value="EMIHUDRAFT_252100"/>
</dbReference>
<protein>
    <submittedName>
        <fullName evidence="1">Uncharacterized protein</fullName>
    </submittedName>
</protein>
<evidence type="ECO:0000313" key="1">
    <source>
        <dbReference type="EnsemblProtists" id="EOD37440"/>
    </source>
</evidence>
<sequence length="401" mass="43698">MWGGRVRFGLLPADRFLQGPTYFVYRLHEQRAVPPLHVHVTYTMGGGEGKRSRLRAAGLWQALHPRPRRPPDLPLTALALLSRQAASRTGAHAAGSAAGNFAGGAGFVRVTGLDALLLSLLDRMRLPPKYVQRSVLRNALALASALGWQLVRPRLWALCERHWWHLKDCRLPGNPLPMPYEAPYDTLFNLEDWNQAGAEDGAAAGPIQLAEEGEVRGLEARRLHLLPPSDGGGGAAGGSVEGDLVLPHGTSFDAAARFLRPRLGNASGGRRAVVELDVRSLLRFSPCGFDDEAAAARFQRRVVERLFRGQYSYCGEERNPHVDAMLANARAKHQPEEPLLMTRRNCTGQPANDFNKPKVDLGPEALRYLPRGACGERTVGGGSDDGAEATLKRGVAFVRLS</sequence>
<name>A0A0D3KNV5_EMIH1</name>
<dbReference type="Proteomes" id="UP000013827">
    <property type="component" value="Unassembled WGS sequence"/>
</dbReference>
<reference evidence="1" key="2">
    <citation type="submission" date="2024-10" db="UniProtKB">
        <authorList>
            <consortium name="EnsemblProtists"/>
        </authorList>
    </citation>
    <scope>IDENTIFICATION</scope>
</reference>
<reference evidence="2" key="1">
    <citation type="journal article" date="2013" name="Nature">
        <title>Pan genome of the phytoplankton Emiliania underpins its global distribution.</title>
        <authorList>
            <person name="Read B.A."/>
            <person name="Kegel J."/>
            <person name="Klute M.J."/>
            <person name="Kuo A."/>
            <person name="Lefebvre S.C."/>
            <person name="Maumus F."/>
            <person name="Mayer C."/>
            <person name="Miller J."/>
            <person name="Monier A."/>
            <person name="Salamov A."/>
            <person name="Young J."/>
            <person name="Aguilar M."/>
            <person name="Claverie J.M."/>
            <person name="Frickenhaus S."/>
            <person name="Gonzalez K."/>
            <person name="Herman E.K."/>
            <person name="Lin Y.C."/>
            <person name="Napier J."/>
            <person name="Ogata H."/>
            <person name="Sarno A.F."/>
            <person name="Shmutz J."/>
            <person name="Schroeder D."/>
            <person name="de Vargas C."/>
            <person name="Verret F."/>
            <person name="von Dassow P."/>
            <person name="Valentin K."/>
            <person name="Van de Peer Y."/>
            <person name="Wheeler G."/>
            <person name="Dacks J.B."/>
            <person name="Delwiche C.F."/>
            <person name="Dyhrman S.T."/>
            <person name="Glockner G."/>
            <person name="John U."/>
            <person name="Richards T."/>
            <person name="Worden A.Z."/>
            <person name="Zhang X."/>
            <person name="Grigoriev I.V."/>
            <person name="Allen A.E."/>
            <person name="Bidle K."/>
            <person name="Borodovsky M."/>
            <person name="Bowler C."/>
            <person name="Brownlee C."/>
            <person name="Cock J.M."/>
            <person name="Elias M."/>
            <person name="Gladyshev V.N."/>
            <person name="Groth M."/>
            <person name="Guda C."/>
            <person name="Hadaegh A."/>
            <person name="Iglesias-Rodriguez M.D."/>
            <person name="Jenkins J."/>
            <person name="Jones B.M."/>
            <person name="Lawson T."/>
            <person name="Leese F."/>
            <person name="Lindquist E."/>
            <person name="Lobanov A."/>
            <person name="Lomsadze A."/>
            <person name="Malik S.B."/>
            <person name="Marsh M.E."/>
            <person name="Mackinder L."/>
            <person name="Mock T."/>
            <person name="Mueller-Roeber B."/>
            <person name="Pagarete A."/>
            <person name="Parker M."/>
            <person name="Probert I."/>
            <person name="Quesneville H."/>
            <person name="Raines C."/>
            <person name="Rensing S.A."/>
            <person name="Riano-Pachon D.M."/>
            <person name="Richier S."/>
            <person name="Rokitta S."/>
            <person name="Shiraiwa Y."/>
            <person name="Soanes D.M."/>
            <person name="van der Giezen M."/>
            <person name="Wahlund T.M."/>
            <person name="Williams B."/>
            <person name="Wilson W."/>
            <person name="Wolfe G."/>
            <person name="Wurch L.L."/>
        </authorList>
    </citation>
    <scope>NUCLEOTIDE SEQUENCE</scope>
</reference>
<organism evidence="1 2">
    <name type="scientific">Emiliania huxleyi (strain CCMP1516)</name>
    <dbReference type="NCBI Taxonomy" id="280463"/>
    <lineage>
        <taxon>Eukaryota</taxon>
        <taxon>Haptista</taxon>
        <taxon>Haptophyta</taxon>
        <taxon>Prymnesiophyceae</taxon>
        <taxon>Isochrysidales</taxon>
        <taxon>Noelaerhabdaceae</taxon>
        <taxon>Emiliania</taxon>
    </lineage>
</organism>
<dbReference type="PANTHER" id="PTHR46936">
    <property type="entry name" value="ARABINOSYLTRANSFERASE XEG113"/>
    <property type="match status" value="1"/>
</dbReference>
<keyword evidence="2" id="KW-1185">Reference proteome</keyword>
<dbReference type="PANTHER" id="PTHR46936:SF1">
    <property type="entry name" value="ARABINOSYLTRANSFERASE XEG113"/>
    <property type="match status" value="1"/>
</dbReference>